<keyword evidence="2" id="KW-1185">Reference proteome</keyword>
<protein>
    <recommendedName>
        <fullName evidence="3">Serine kinase</fullName>
    </recommendedName>
</protein>
<dbReference type="Proteomes" id="UP000324143">
    <property type="component" value="Unassembled WGS sequence"/>
</dbReference>
<sequence>MKLSNIAEKIGLKLRNDVELDDIDIKSGYVGDLLSDVLANAPDNSLWFTVQKHQNIIAVADAKEIQGIVIVNNVNPDDVLLEKASKKGLPIFSFDNNSYFAAGKLYKLLENEDIQG</sequence>
<dbReference type="EMBL" id="VSIX01000065">
    <property type="protein sequence ID" value="TYB30936.1"/>
    <property type="molecule type" value="Genomic_DNA"/>
</dbReference>
<gene>
    <name evidence="1" type="ORF">FXF47_07055</name>
</gene>
<proteinExistence type="predicted"/>
<evidence type="ECO:0008006" key="3">
    <source>
        <dbReference type="Google" id="ProtNLM"/>
    </source>
</evidence>
<reference evidence="1" key="1">
    <citation type="submission" date="2019-08" db="EMBL/GenBank/DDBJ databases">
        <title>Genomic characterization of a novel candidate phylum (ARYD3) from a high temperature, high salinity tertiary oil reservoir in north central Oklahoma, USA.</title>
        <authorList>
            <person name="Youssef N.H."/>
            <person name="Yadav A."/>
            <person name="Elshahed M.S."/>
        </authorList>
    </citation>
    <scope>NUCLEOTIDE SEQUENCE [LARGE SCALE GENOMIC DNA]</scope>
    <source>
        <strain evidence="1">ARYD3</strain>
    </source>
</reference>
<dbReference type="AlphaFoldDB" id="A0A5D0MD61"/>
<name>A0A5D0MD61_9BACT</name>
<accession>A0A5D0MD61</accession>
<organism evidence="1 2">
    <name type="scientific">Candidatus Mcinerneyibacterium aminivorans</name>
    <dbReference type="NCBI Taxonomy" id="2703815"/>
    <lineage>
        <taxon>Bacteria</taxon>
        <taxon>Candidatus Macinerneyibacteriota</taxon>
        <taxon>Candidatus Mcinerneyibacteria</taxon>
        <taxon>Candidatus Mcinerneyibacteriales</taxon>
        <taxon>Candidatus Mcinerneyibacteriaceae</taxon>
        <taxon>Candidatus Mcinerneyibacterium</taxon>
    </lineage>
</organism>
<comment type="caution">
    <text evidence="1">The sequence shown here is derived from an EMBL/GenBank/DDBJ whole genome shotgun (WGS) entry which is preliminary data.</text>
</comment>
<evidence type="ECO:0000313" key="2">
    <source>
        <dbReference type="Proteomes" id="UP000324143"/>
    </source>
</evidence>
<dbReference type="SUPFAM" id="SSF75138">
    <property type="entry name" value="HprK N-terminal domain-like"/>
    <property type="match status" value="1"/>
</dbReference>
<dbReference type="InterPro" id="IPR028979">
    <property type="entry name" value="Ser_kin/Pase_Hpr-like_N_sf"/>
</dbReference>
<dbReference type="Gene3D" id="3.40.1390.20">
    <property type="entry name" value="HprK N-terminal domain-like"/>
    <property type="match status" value="1"/>
</dbReference>
<evidence type="ECO:0000313" key="1">
    <source>
        <dbReference type="EMBL" id="TYB30936.1"/>
    </source>
</evidence>